<reference evidence="2 3" key="1">
    <citation type="submission" date="2017-12" db="EMBL/GenBank/DDBJ databases">
        <title>Sequencing, de novo assembly and annotation of complete genome of a new Thraustochytrid species, strain FCC1311.</title>
        <authorList>
            <person name="Sedici K."/>
            <person name="Godart F."/>
            <person name="Aiese Cigliano R."/>
            <person name="Sanseverino W."/>
            <person name="Barakat M."/>
            <person name="Ortet P."/>
            <person name="Marechal E."/>
            <person name="Cagnac O."/>
            <person name="Amato A."/>
        </authorList>
    </citation>
    <scope>NUCLEOTIDE SEQUENCE [LARGE SCALE GENOMIC DNA]</scope>
</reference>
<accession>A0A2R5GAJ4</accession>
<feature type="coiled-coil region" evidence="1">
    <location>
        <begin position="35"/>
        <end position="86"/>
    </location>
</feature>
<sequence>MRAKGQDRILVNTKRVTCASEEYLASEAKRRETFMKDLRASLQRAKERKLLLEDARTERVTALVYRQKTEAERAALHEAKKQAGRQVLVMLVHALSGARVQALAQSLDYRRRLRNAAVRIQQSVRMWGAARHLQDCLAAKARIVRFFRTVVTFRRKRKEYWYAQAMLQFLVDNRMNFGQIMRDFRYRVIKCQRFARMFLACTQARVVALARVWTQQERRLAAKARSLKLQLLEKQSRRLRQEAESMRNSPRGAEYAAAKYLRQIEIPESLRACMLDPNSLASSESVASAPGTGAGTGVGAGTSVNDGALRFPVGLGLRSGREASSARVQAQYRKQVSQSSNYILDVFLNEEFQARLEQEKKRPLRLRPVPRRERYEILRDVISRARAAHQARMVKLQRERKVLETQKVKVDVSEAKKLLSEQSEVMNVTRALFSDLGRQPVLLLFSRLQEREIFRLVQSAQTRLAETRSMQQLIAQLRYE</sequence>
<evidence type="ECO:0000256" key="1">
    <source>
        <dbReference type="SAM" id="Coils"/>
    </source>
</evidence>
<dbReference type="AlphaFoldDB" id="A0A2R5GAJ4"/>
<protein>
    <submittedName>
        <fullName evidence="2">Uncharacterized protein</fullName>
    </submittedName>
</protein>
<gene>
    <name evidence="2" type="ORF">FCC1311_042602</name>
</gene>
<evidence type="ECO:0000313" key="2">
    <source>
        <dbReference type="EMBL" id="GBG28037.1"/>
    </source>
</evidence>
<proteinExistence type="predicted"/>
<dbReference type="InParanoid" id="A0A2R5GAJ4"/>
<evidence type="ECO:0000313" key="3">
    <source>
        <dbReference type="Proteomes" id="UP000241890"/>
    </source>
</evidence>
<name>A0A2R5GAJ4_9STRA</name>
<organism evidence="2 3">
    <name type="scientific">Hondaea fermentalgiana</name>
    <dbReference type="NCBI Taxonomy" id="2315210"/>
    <lineage>
        <taxon>Eukaryota</taxon>
        <taxon>Sar</taxon>
        <taxon>Stramenopiles</taxon>
        <taxon>Bigyra</taxon>
        <taxon>Labyrinthulomycetes</taxon>
        <taxon>Thraustochytrida</taxon>
        <taxon>Thraustochytriidae</taxon>
        <taxon>Hondaea</taxon>
    </lineage>
</organism>
<comment type="caution">
    <text evidence="2">The sequence shown here is derived from an EMBL/GenBank/DDBJ whole genome shotgun (WGS) entry which is preliminary data.</text>
</comment>
<keyword evidence="3" id="KW-1185">Reference proteome</keyword>
<dbReference type="Proteomes" id="UP000241890">
    <property type="component" value="Unassembled WGS sequence"/>
</dbReference>
<dbReference type="EMBL" id="BEYU01000038">
    <property type="protein sequence ID" value="GBG28037.1"/>
    <property type="molecule type" value="Genomic_DNA"/>
</dbReference>
<keyword evidence="1" id="KW-0175">Coiled coil</keyword>